<dbReference type="InterPro" id="IPR000292">
    <property type="entry name" value="For/NO2_transpt"/>
</dbReference>
<feature type="transmembrane region" description="Helical" evidence="6">
    <location>
        <begin position="254"/>
        <end position="278"/>
    </location>
</feature>
<keyword evidence="8" id="KW-1185">Reference proteome</keyword>
<name>A0A845M5M0_9RHOB</name>
<feature type="transmembrane region" description="Helical" evidence="6">
    <location>
        <begin position="185"/>
        <end position="206"/>
    </location>
</feature>
<comment type="caution">
    <text evidence="7">The sequence shown here is derived from an EMBL/GenBank/DDBJ whole genome shotgun (WGS) entry which is preliminary data.</text>
</comment>
<feature type="transmembrane region" description="Helical" evidence="6">
    <location>
        <begin position="213"/>
        <end position="234"/>
    </location>
</feature>
<evidence type="ECO:0000256" key="5">
    <source>
        <dbReference type="SAM" id="MobiDB-lite"/>
    </source>
</evidence>
<feature type="compositionally biased region" description="Basic and acidic residues" evidence="5">
    <location>
        <begin position="1"/>
        <end position="24"/>
    </location>
</feature>
<sequence length="291" mass="31595">MNGSDERPPGIRESQDEPETVHADAEEESVTQATRLSARLIYEVIRRDGDEELSRPAMSLVWSGLAAGMFISLSVISQAALRARLPDADWALLVDSLGYSVGFLIVILGRMQLFTENTITTVLPVISRRSMWCLRRTARLWAIVLTVNIVGALIASGFLTIEGVVPPGLYQSLIEVSRHAVEGDAWANFIRSMPAGVLVAAIVWIMPSANGNSFFVILTLTWVMAAGGFAHIVAGTVEFGLLFWHGETELGQGLVRFMLPVLAGNVTGGTAVFALMAWGQVRREVKQGDDV</sequence>
<proteinExistence type="predicted"/>
<dbReference type="Gene3D" id="1.20.1080.10">
    <property type="entry name" value="Glycerol uptake facilitator protein"/>
    <property type="match status" value="1"/>
</dbReference>
<comment type="subcellular location">
    <subcellularLocation>
        <location evidence="1">Membrane</location>
        <topology evidence="1">Multi-pass membrane protein</topology>
    </subcellularLocation>
</comment>
<evidence type="ECO:0000256" key="3">
    <source>
        <dbReference type="ARBA" id="ARBA00022989"/>
    </source>
</evidence>
<evidence type="ECO:0000313" key="8">
    <source>
        <dbReference type="Proteomes" id="UP000467322"/>
    </source>
</evidence>
<protein>
    <submittedName>
        <fullName evidence="7">Formate/nitrite transporter family protein</fullName>
    </submittedName>
</protein>
<keyword evidence="2 6" id="KW-0812">Transmembrane</keyword>
<dbReference type="PANTHER" id="PTHR30520">
    <property type="entry name" value="FORMATE TRANSPORTER-RELATED"/>
    <property type="match status" value="1"/>
</dbReference>
<feature type="region of interest" description="Disordered" evidence="5">
    <location>
        <begin position="1"/>
        <end position="31"/>
    </location>
</feature>
<dbReference type="Proteomes" id="UP000467322">
    <property type="component" value="Unassembled WGS sequence"/>
</dbReference>
<keyword evidence="3 6" id="KW-1133">Transmembrane helix</keyword>
<evidence type="ECO:0000256" key="2">
    <source>
        <dbReference type="ARBA" id="ARBA00022692"/>
    </source>
</evidence>
<dbReference type="AlphaFoldDB" id="A0A845M5M0"/>
<accession>A0A845M5M0</accession>
<feature type="transmembrane region" description="Helical" evidence="6">
    <location>
        <begin position="60"/>
        <end position="81"/>
    </location>
</feature>
<dbReference type="GO" id="GO:0015499">
    <property type="term" value="F:formate transmembrane transporter activity"/>
    <property type="evidence" value="ECO:0007669"/>
    <property type="project" value="TreeGrafter"/>
</dbReference>
<gene>
    <name evidence="7" type="ORF">GQE99_15945</name>
</gene>
<dbReference type="InterPro" id="IPR023271">
    <property type="entry name" value="Aquaporin-like"/>
</dbReference>
<dbReference type="Pfam" id="PF01226">
    <property type="entry name" value="Form_Nir_trans"/>
    <property type="match status" value="1"/>
</dbReference>
<dbReference type="EMBL" id="WTUX01000019">
    <property type="protein sequence ID" value="MZR14512.1"/>
    <property type="molecule type" value="Genomic_DNA"/>
</dbReference>
<reference evidence="7 8" key="1">
    <citation type="submission" date="2019-12" db="EMBL/GenBank/DDBJ databases">
        <title>Maritimibacter sp. nov. sp. isolated from sea sand.</title>
        <authorList>
            <person name="Kim J."/>
            <person name="Jeong S.E."/>
            <person name="Jung H.S."/>
            <person name="Jeon C.O."/>
        </authorList>
    </citation>
    <scope>NUCLEOTIDE SEQUENCE [LARGE SCALE GENOMIC DNA]</scope>
    <source>
        <strain evidence="7 8">DP07</strain>
    </source>
</reference>
<evidence type="ECO:0000256" key="6">
    <source>
        <dbReference type="SAM" id="Phobius"/>
    </source>
</evidence>
<keyword evidence="4 6" id="KW-0472">Membrane</keyword>
<evidence type="ECO:0000256" key="1">
    <source>
        <dbReference type="ARBA" id="ARBA00004141"/>
    </source>
</evidence>
<evidence type="ECO:0000256" key="4">
    <source>
        <dbReference type="ARBA" id="ARBA00023136"/>
    </source>
</evidence>
<organism evidence="7 8">
    <name type="scientific">Maritimibacter harenae</name>
    <dbReference type="NCBI Taxonomy" id="2606218"/>
    <lineage>
        <taxon>Bacteria</taxon>
        <taxon>Pseudomonadati</taxon>
        <taxon>Pseudomonadota</taxon>
        <taxon>Alphaproteobacteria</taxon>
        <taxon>Rhodobacterales</taxon>
        <taxon>Roseobacteraceae</taxon>
        <taxon>Maritimibacter</taxon>
    </lineage>
</organism>
<dbReference type="RefSeq" id="WP_161352628.1">
    <property type="nucleotide sequence ID" value="NZ_WTUX01000019.1"/>
</dbReference>
<dbReference type="GO" id="GO:0005886">
    <property type="term" value="C:plasma membrane"/>
    <property type="evidence" value="ECO:0007669"/>
    <property type="project" value="TreeGrafter"/>
</dbReference>
<evidence type="ECO:0000313" key="7">
    <source>
        <dbReference type="EMBL" id="MZR14512.1"/>
    </source>
</evidence>
<dbReference type="PANTHER" id="PTHR30520:SF2">
    <property type="entry name" value="INNER MEMBRANE PROTEIN YFDC"/>
    <property type="match status" value="1"/>
</dbReference>
<feature type="transmembrane region" description="Helical" evidence="6">
    <location>
        <begin position="138"/>
        <end position="165"/>
    </location>
</feature>